<proteinExistence type="predicted"/>
<dbReference type="GO" id="GO:0004069">
    <property type="term" value="F:L-aspartate:2-oxoglutarate aminotransferase activity"/>
    <property type="evidence" value="ECO:0007669"/>
    <property type="project" value="InterPro"/>
</dbReference>
<gene>
    <name evidence="2" type="ordered locus">VC0395_A1100</name>
</gene>
<dbReference type="GO" id="GO:0006538">
    <property type="term" value="P:L-glutamate catabolic process"/>
    <property type="evidence" value="ECO:0007669"/>
    <property type="project" value="InterPro"/>
</dbReference>
<reference evidence="2 3" key="1">
    <citation type="submission" date="2007-03" db="EMBL/GenBank/DDBJ databases">
        <authorList>
            <person name="Heidelberg J."/>
        </authorList>
    </citation>
    <scope>NUCLEOTIDE SEQUENCE [LARGE SCALE GENOMIC DNA]</scope>
    <source>
        <strain evidence="3">ATCC 39541 / Classical Ogawa 395 / O395</strain>
    </source>
</reference>
<dbReference type="Proteomes" id="UP000000249">
    <property type="component" value="Chromosome 1"/>
</dbReference>
<dbReference type="AlphaFoldDB" id="A0A0H3AKB1"/>
<dbReference type="InterPro" id="IPR007780">
    <property type="entry name" value="NAD_Glu_DH_bac"/>
</dbReference>
<dbReference type="EMBL" id="CP000627">
    <property type="protein sequence ID" value="ABQ20907.1"/>
    <property type="molecule type" value="Genomic_DNA"/>
</dbReference>
<evidence type="ECO:0000313" key="2">
    <source>
        <dbReference type="EMBL" id="ABQ20907.1"/>
    </source>
</evidence>
<feature type="domain" description="NAD-glutamate dehydrogenase N-terminal ACT1" evidence="1">
    <location>
        <begin position="36"/>
        <end position="172"/>
    </location>
</feature>
<accession>A0A0H3AKB1</accession>
<dbReference type="Pfam" id="PF21075">
    <property type="entry name" value="GDH_ACT1"/>
    <property type="match status" value="1"/>
</dbReference>
<evidence type="ECO:0000259" key="1">
    <source>
        <dbReference type="Pfam" id="PF21075"/>
    </source>
</evidence>
<dbReference type="KEGG" id="vco:VC0395_A1100"/>
<dbReference type="InterPro" id="IPR024727">
    <property type="entry name" value="NAD_Glu_DH_N_ACT1"/>
</dbReference>
<name>A0A0H3AKB1_VIBC3</name>
<evidence type="ECO:0000313" key="3">
    <source>
        <dbReference type="Proteomes" id="UP000000249"/>
    </source>
</evidence>
<dbReference type="GO" id="GO:0004352">
    <property type="term" value="F:glutamate dehydrogenase (NAD+) activity"/>
    <property type="evidence" value="ECO:0007669"/>
    <property type="project" value="InterPro"/>
</dbReference>
<protein>
    <submittedName>
        <fullName evidence="2">NAD-specific glutamate dehydrogenase</fullName>
    </submittedName>
</protein>
<organism evidence="2 3">
    <name type="scientific">Vibrio cholerae serotype O1 (strain ATCC 39541 / Classical Ogawa 395 / O395)</name>
    <dbReference type="NCBI Taxonomy" id="345073"/>
    <lineage>
        <taxon>Bacteria</taxon>
        <taxon>Pseudomonadati</taxon>
        <taxon>Pseudomonadota</taxon>
        <taxon>Gammaproteobacteria</taxon>
        <taxon>Vibrionales</taxon>
        <taxon>Vibrionaceae</taxon>
        <taxon>Vibrio</taxon>
    </lineage>
</organism>
<dbReference type="PANTHER" id="PTHR43403">
    <property type="entry name" value="NAD-SPECIFIC GLUTAMATE DEHYDROGENASE"/>
    <property type="match status" value="1"/>
</dbReference>
<sequence>MTARETLMPVLLEKVYQLIQDKLELAQQPLVTQLGQHLFSNISQDDLVERNESDLYGAVLSLWHHINEKKADERSVRVFNPTVSRQGWQSTHTIVEIVLPDSPFLVDSIKMALSRLGLASHLMLNGPAHIARHDDGSIKSINQGEGQLTSMFHIEVDRLSSKEEMTELKNELLDILHDTALVVKDWKPMATKLEQVIN</sequence>
<dbReference type="PANTHER" id="PTHR43403:SF1">
    <property type="entry name" value="NAD-SPECIFIC GLUTAMATE DEHYDROGENASE"/>
    <property type="match status" value="1"/>
</dbReference>